<name>A0A6J4UYL0_9BACT</name>
<dbReference type="AlphaFoldDB" id="A0A6J4UYL0"/>
<reference evidence="1" key="1">
    <citation type="submission" date="2020-02" db="EMBL/GenBank/DDBJ databases">
        <authorList>
            <person name="Meier V. D."/>
        </authorList>
    </citation>
    <scope>NUCLEOTIDE SEQUENCE</scope>
    <source>
        <strain evidence="1">AVDCRST_MAG87</strain>
    </source>
</reference>
<evidence type="ECO:0000313" key="1">
    <source>
        <dbReference type="EMBL" id="CAA9562144.1"/>
    </source>
</evidence>
<sequence>MNHAHWGRPRVHGSRRRSVVWALAFSVLTLVLAVPGTSAGVGWCRDDPVVVIDGQIADIFISAKFEDLAKVNGPTQIVVSIPVGVDVALAVAGPGFGHGEHISFAESESLKVTSEGIDVRIKVRVPARSDAMPIRVEFAPHVVGVLQPAADEGTANDWISLRTLL</sequence>
<dbReference type="EMBL" id="CADCWJ010000370">
    <property type="protein sequence ID" value="CAA9562144.1"/>
    <property type="molecule type" value="Genomic_DNA"/>
</dbReference>
<proteinExistence type="predicted"/>
<gene>
    <name evidence="1" type="ORF">AVDCRST_MAG87-1664</name>
</gene>
<protein>
    <submittedName>
        <fullName evidence="1">Uncharacterized protein</fullName>
    </submittedName>
</protein>
<organism evidence="1">
    <name type="scientific">uncultured Thermomicrobiales bacterium</name>
    <dbReference type="NCBI Taxonomy" id="1645740"/>
    <lineage>
        <taxon>Bacteria</taxon>
        <taxon>Pseudomonadati</taxon>
        <taxon>Thermomicrobiota</taxon>
        <taxon>Thermomicrobia</taxon>
        <taxon>Thermomicrobiales</taxon>
        <taxon>environmental samples</taxon>
    </lineage>
</organism>
<accession>A0A6J4UYL0</accession>